<feature type="compositionally biased region" description="Low complexity" evidence="6">
    <location>
        <begin position="421"/>
        <end position="437"/>
    </location>
</feature>
<keyword evidence="2" id="KW-1003">Cell membrane</keyword>
<name>A0ABN0ZBS9_9ACTN</name>
<evidence type="ECO:0000256" key="3">
    <source>
        <dbReference type="ARBA" id="ARBA00022692"/>
    </source>
</evidence>
<feature type="region of interest" description="Disordered" evidence="6">
    <location>
        <begin position="421"/>
        <end position="446"/>
    </location>
</feature>
<feature type="domain" description="Major facilitator superfamily (MFS) profile" evidence="8">
    <location>
        <begin position="22"/>
        <end position="406"/>
    </location>
</feature>
<feature type="region of interest" description="Disordered" evidence="6">
    <location>
        <begin position="202"/>
        <end position="224"/>
    </location>
</feature>
<feature type="transmembrane region" description="Helical" evidence="7">
    <location>
        <begin position="289"/>
        <end position="309"/>
    </location>
</feature>
<feature type="transmembrane region" description="Helical" evidence="7">
    <location>
        <begin position="60"/>
        <end position="83"/>
    </location>
</feature>
<dbReference type="InterPro" id="IPR011701">
    <property type="entry name" value="MFS"/>
</dbReference>
<evidence type="ECO:0000313" key="10">
    <source>
        <dbReference type="Proteomes" id="UP001500909"/>
    </source>
</evidence>
<feature type="transmembrane region" description="Helical" evidence="7">
    <location>
        <begin position="121"/>
        <end position="143"/>
    </location>
</feature>
<evidence type="ECO:0000256" key="4">
    <source>
        <dbReference type="ARBA" id="ARBA00022989"/>
    </source>
</evidence>
<dbReference type="InterPro" id="IPR005829">
    <property type="entry name" value="Sugar_transporter_CS"/>
</dbReference>
<keyword evidence="4 7" id="KW-1133">Transmembrane helix</keyword>
<feature type="transmembrane region" description="Helical" evidence="7">
    <location>
        <begin position="257"/>
        <end position="282"/>
    </location>
</feature>
<feature type="transmembrane region" description="Helical" evidence="7">
    <location>
        <begin position="155"/>
        <end position="174"/>
    </location>
</feature>
<evidence type="ECO:0000256" key="2">
    <source>
        <dbReference type="ARBA" id="ARBA00022475"/>
    </source>
</evidence>
<evidence type="ECO:0000259" key="8">
    <source>
        <dbReference type="PROSITE" id="PS50850"/>
    </source>
</evidence>
<organism evidence="9 10">
    <name type="scientific">Streptomyces olivaceiscleroticus</name>
    <dbReference type="NCBI Taxonomy" id="68245"/>
    <lineage>
        <taxon>Bacteria</taxon>
        <taxon>Bacillati</taxon>
        <taxon>Actinomycetota</taxon>
        <taxon>Actinomycetes</taxon>
        <taxon>Kitasatosporales</taxon>
        <taxon>Streptomycetaceae</taxon>
        <taxon>Streptomyces</taxon>
    </lineage>
</organism>
<comment type="caution">
    <text evidence="9">The sequence shown here is derived from an EMBL/GenBank/DDBJ whole genome shotgun (WGS) entry which is preliminary data.</text>
</comment>
<dbReference type="PANTHER" id="PTHR43124:SF3">
    <property type="entry name" value="CHLORAMPHENICOL EFFLUX PUMP RV0191"/>
    <property type="match status" value="1"/>
</dbReference>
<evidence type="ECO:0000256" key="5">
    <source>
        <dbReference type="ARBA" id="ARBA00023136"/>
    </source>
</evidence>
<evidence type="ECO:0000256" key="6">
    <source>
        <dbReference type="SAM" id="MobiDB-lite"/>
    </source>
</evidence>
<evidence type="ECO:0000256" key="7">
    <source>
        <dbReference type="SAM" id="Phobius"/>
    </source>
</evidence>
<keyword evidence="10" id="KW-1185">Reference proteome</keyword>
<reference evidence="9 10" key="1">
    <citation type="journal article" date="2019" name="Int. J. Syst. Evol. Microbiol.">
        <title>The Global Catalogue of Microorganisms (GCM) 10K type strain sequencing project: providing services to taxonomists for standard genome sequencing and annotation.</title>
        <authorList>
            <consortium name="The Broad Institute Genomics Platform"/>
            <consortium name="The Broad Institute Genome Sequencing Center for Infectious Disease"/>
            <person name="Wu L."/>
            <person name="Ma J."/>
        </authorList>
    </citation>
    <scope>NUCLEOTIDE SEQUENCE [LARGE SCALE GENOMIC DNA]</scope>
    <source>
        <strain evidence="9 10">JCM 4805</strain>
    </source>
</reference>
<feature type="transmembrane region" description="Helical" evidence="7">
    <location>
        <begin position="350"/>
        <end position="371"/>
    </location>
</feature>
<accession>A0ABN0ZBS9</accession>
<feature type="transmembrane region" description="Helical" evidence="7">
    <location>
        <begin position="21"/>
        <end position="40"/>
    </location>
</feature>
<protein>
    <submittedName>
        <fullName evidence="9">MFS transporter</fullName>
    </submittedName>
</protein>
<feature type="transmembrane region" description="Helical" evidence="7">
    <location>
        <begin position="315"/>
        <end position="338"/>
    </location>
</feature>
<feature type="transmembrane region" description="Helical" evidence="7">
    <location>
        <begin position="90"/>
        <end position="109"/>
    </location>
</feature>
<dbReference type="InterPro" id="IPR036259">
    <property type="entry name" value="MFS_trans_sf"/>
</dbReference>
<evidence type="ECO:0000313" key="9">
    <source>
        <dbReference type="EMBL" id="GAA0442050.1"/>
    </source>
</evidence>
<dbReference type="Gene3D" id="1.20.1250.20">
    <property type="entry name" value="MFS general substrate transporter like domains"/>
    <property type="match status" value="1"/>
</dbReference>
<feature type="transmembrane region" description="Helical" evidence="7">
    <location>
        <begin position="180"/>
        <end position="197"/>
    </location>
</feature>
<gene>
    <name evidence="9" type="ORF">GCM10010361_02510</name>
</gene>
<keyword evidence="3 7" id="KW-0812">Transmembrane</keyword>
<dbReference type="Proteomes" id="UP001500909">
    <property type="component" value="Unassembled WGS sequence"/>
</dbReference>
<dbReference type="Pfam" id="PF07690">
    <property type="entry name" value="MFS_1"/>
    <property type="match status" value="1"/>
</dbReference>
<dbReference type="PANTHER" id="PTHR43124">
    <property type="entry name" value="PURINE EFFLUX PUMP PBUE"/>
    <property type="match status" value="1"/>
</dbReference>
<comment type="subcellular location">
    <subcellularLocation>
        <location evidence="1">Cell membrane</location>
        <topology evidence="1">Multi-pass membrane protein</topology>
    </subcellularLocation>
</comment>
<dbReference type="InterPro" id="IPR020846">
    <property type="entry name" value="MFS_dom"/>
</dbReference>
<dbReference type="InterPro" id="IPR050189">
    <property type="entry name" value="MFS_Efflux_Transporters"/>
</dbReference>
<keyword evidence="5 7" id="KW-0472">Membrane</keyword>
<sequence>MAMPLTTAQPVPTRQAPPTRAARAAVLASATLTLMAAAIIAPGLPAMSEEFAETPGGGLLVRFVVTITSLAIAVSAPLSGLIADRVGRRSLLVSGLVLYAVSGTAGFFATDLYVLLATRALLGVAVGGIMTAVSATVIDWFEGARRASFLGLQQAFASLGGVVFLPLGGVLAGVDWRAPFWLYAVSAAVAVLAFTALREGPRGRRGTGPGAGEPPPRGQPPQRSGTGRIAGVYALALAATLAFYMGPTQLPFLLQDFGSSTGVVGAVVAGSTLSGTFGALAFPYLRRRLATTAITAVAIALLGTGWLLVGTAGTVVHVLAGMLVGGTGVGLVVPNLNLRLSELAPEGRRGRVLSGLVTGIFLGQFLSPLALQPLIHAAGLAGAFTWTGGAMAAGAALTGLLPGLNRQKRVRATGRPATTFTTATTSTTSTTATTSTTEMNSGKGAL</sequence>
<dbReference type="PROSITE" id="PS50850">
    <property type="entry name" value="MFS"/>
    <property type="match status" value="1"/>
</dbReference>
<evidence type="ECO:0000256" key="1">
    <source>
        <dbReference type="ARBA" id="ARBA00004651"/>
    </source>
</evidence>
<dbReference type="EMBL" id="BAAABY010000002">
    <property type="protein sequence ID" value="GAA0442050.1"/>
    <property type="molecule type" value="Genomic_DNA"/>
</dbReference>
<dbReference type="CDD" id="cd17473">
    <property type="entry name" value="MFS_arabinose_efflux_permease_like"/>
    <property type="match status" value="1"/>
</dbReference>
<proteinExistence type="predicted"/>
<dbReference type="SUPFAM" id="SSF103473">
    <property type="entry name" value="MFS general substrate transporter"/>
    <property type="match status" value="1"/>
</dbReference>
<feature type="transmembrane region" description="Helical" evidence="7">
    <location>
        <begin position="227"/>
        <end position="245"/>
    </location>
</feature>
<feature type="transmembrane region" description="Helical" evidence="7">
    <location>
        <begin position="377"/>
        <end position="401"/>
    </location>
</feature>
<dbReference type="PROSITE" id="PS00216">
    <property type="entry name" value="SUGAR_TRANSPORT_1"/>
    <property type="match status" value="1"/>
</dbReference>